<proteinExistence type="predicted"/>
<evidence type="ECO:0000313" key="1">
    <source>
        <dbReference type="EMBL" id="PKZ40687.1"/>
    </source>
</evidence>
<keyword evidence="2" id="KW-1185">Reference proteome</keyword>
<organism evidence="1 2">
    <name type="scientific">Kytococcus schroeteri</name>
    <dbReference type="NCBI Taxonomy" id="138300"/>
    <lineage>
        <taxon>Bacteria</taxon>
        <taxon>Bacillati</taxon>
        <taxon>Actinomycetota</taxon>
        <taxon>Actinomycetes</taxon>
        <taxon>Micrococcales</taxon>
        <taxon>Kytococcaceae</taxon>
        <taxon>Kytococcus</taxon>
    </lineage>
</organism>
<dbReference type="EMBL" id="PKIZ01000123">
    <property type="protein sequence ID" value="PKZ40687.1"/>
    <property type="molecule type" value="Genomic_DNA"/>
</dbReference>
<reference evidence="1 2" key="1">
    <citation type="submission" date="2017-12" db="EMBL/GenBank/DDBJ databases">
        <title>Phylogenetic diversity of female urinary microbiome.</title>
        <authorList>
            <person name="Thomas-White K."/>
            <person name="Wolfe A.J."/>
        </authorList>
    </citation>
    <scope>NUCLEOTIDE SEQUENCE [LARGE SCALE GENOMIC DNA]</scope>
    <source>
        <strain evidence="1 2">UMB1298</strain>
    </source>
</reference>
<name>A0A2I1P7S8_9MICO</name>
<dbReference type="AlphaFoldDB" id="A0A2I1P7S8"/>
<gene>
    <name evidence="1" type="ORF">CYJ76_11815</name>
</gene>
<dbReference type="Gene3D" id="3.40.50.2000">
    <property type="entry name" value="Glycogen Phosphorylase B"/>
    <property type="match status" value="1"/>
</dbReference>
<accession>A0A2I1P7S8</accession>
<protein>
    <submittedName>
        <fullName evidence="1">Trehalose-6-phosphate synthase</fullName>
    </submittedName>
</protein>
<sequence>MQSDFLVVANRLPVDRNVDGSTGEVTWVPSPGGLVTALKPVLESNRGAWI</sequence>
<evidence type="ECO:0000313" key="2">
    <source>
        <dbReference type="Proteomes" id="UP000234206"/>
    </source>
</evidence>
<comment type="caution">
    <text evidence="1">The sequence shown here is derived from an EMBL/GenBank/DDBJ whole genome shotgun (WGS) entry which is preliminary data.</text>
</comment>
<dbReference type="Proteomes" id="UP000234206">
    <property type="component" value="Unassembled WGS sequence"/>
</dbReference>
<feature type="non-terminal residue" evidence="1">
    <location>
        <position position="50"/>
    </location>
</feature>
<dbReference type="OrthoDB" id="9761633at2"/>